<dbReference type="Gene3D" id="3.50.50.60">
    <property type="entry name" value="FAD/NAD(P)-binding domain"/>
    <property type="match status" value="1"/>
</dbReference>
<dbReference type="GO" id="GO:0004497">
    <property type="term" value="F:monooxygenase activity"/>
    <property type="evidence" value="ECO:0007669"/>
    <property type="project" value="UniProtKB-KW"/>
</dbReference>
<dbReference type="InterPro" id="IPR036188">
    <property type="entry name" value="FAD/NAD-bd_sf"/>
</dbReference>
<evidence type="ECO:0000256" key="3">
    <source>
        <dbReference type="ARBA" id="ARBA00007992"/>
    </source>
</evidence>
<dbReference type="EMBL" id="FWEW01001263">
    <property type="protein sequence ID" value="SLM36682.1"/>
    <property type="molecule type" value="Genomic_DNA"/>
</dbReference>
<dbReference type="Proteomes" id="UP000192927">
    <property type="component" value="Unassembled WGS sequence"/>
</dbReference>
<feature type="chain" id="PRO_5012054487" evidence="8">
    <location>
        <begin position="19"/>
        <end position="145"/>
    </location>
</feature>
<protein>
    <submittedName>
        <fullName evidence="9">Fad binding domain-containing protein</fullName>
    </submittedName>
</protein>
<proteinExistence type="inferred from homology"/>
<evidence type="ECO:0000256" key="2">
    <source>
        <dbReference type="ARBA" id="ARBA00005179"/>
    </source>
</evidence>
<evidence type="ECO:0000256" key="8">
    <source>
        <dbReference type="SAM" id="SignalP"/>
    </source>
</evidence>
<keyword evidence="7" id="KW-0503">Monooxygenase</keyword>
<dbReference type="AlphaFoldDB" id="A0A1W5D145"/>
<evidence type="ECO:0000313" key="9">
    <source>
        <dbReference type="EMBL" id="SLM36682.1"/>
    </source>
</evidence>
<evidence type="ECO:0000256" key="7">
    <source>
        <dbReference type="ARBA" id="ARBA00023033"/>
    </source>
</evidence>
<dbReference type="PANTHER" id="PTHR47178:SF4">
    <property type="entry name" value="FAD-DEPENDENT MONOOXYGENASE APTC"/>
    <property type="match status" value="1"/>
</dbReference>
<comment type="similarity">
    <text evidence="3">Belongs to the paxM FAD-dependent monooxygenase family.</text>
</comment>
<keyword evidence="4" id="KW-0285">Flavoprotein</keyword>
<keyword evidence="10" id="KW-1185">Reference proteome</keyword>
<reference evidence="10" key="1">
    <citation type="submission" date="2017-03" db="EMBL/GenBank/DDBJ databases">
        <authorList>
            <person name="Sharma R."/>
            <person name="Thines M."/>
        </authorList>
    </citation>
    <scope>NUCLEOTIDE SEQUENCE [LARGE SCALE GENOMIC DNA]</scope>
</reference>
<evidence type="ECO:0000256" key="6">
    <source>
        <dbReference type="ARBA" id="ARBA00023002"/>
    </source>
</evidence>
<sequence>MAQPVLIVGAGLAGLSLARTLSSCRVPVRIFEASPEIRKYSYGITLLSWAYQPLVSTLRLGSVEELKAATATDAQVGGSGLISAQVKDAYTGATLLSDPPREPTAPQSYRCSRSKLGQLLARGLDIEFGCKLDRAMVCVPQITML</sequence>
<comment type="cofactor">
    <cofactor evidence="1">
        <name>FAD</name>
        <dbReference type="ChEBI" id="CHEBI:57692"/>
    </cofactor>
</comment>
<dbReference type="SUPFAM" id="SSF51905">
    <property type="entry name" value="FAD/NAD(P)-binding domain"/>
    <property type="match status" value="1"/>
</dbReference>
<keyword evidence="8" id="KW-0732">Signal</keyword>
<evidence type="ECO:0000256" key="1">
    <source>
        <dbReference type="ARBA" id="ARBA00001974"/>
    </source>
</evidence>
<evidence type="ECO:0000256" key="4">
    <source>
        <dbReference type="ARBA" id="ARBA00022630"/>
    </source>
</evidence>
<dbReference type="Pfam" id="PF13450">
    <property type="entry name" value="NAD_binding_8"/>
    <property type="match status" value="1"/>
</dbReference>
<organism evidence="9 10">
    <name type="scientific">Lasallia pustulata</name>
    <dbReference type="NCBI Taxonomy" id="136370"/>
    <lineage>
        <taxon>Eukaryota</taxon>
        <taxon>Fungi</taxon>
        <taxon>Dikarya</taxon>
        <taxon>Ascomycota</taxon>
        <taxon>Pezizomycotina</taxon>
        <taxon>Lecanoromycetes</taxon>
        <taxon>OSLEUM clade</taxon>
        <taxon>Umbilicariomycetidae</taxon>
        <taxon>Umbilicariales</taxon>
        <taxon>Umbilicariaceae</taxon>
        <taxon>Lasallia</taxon>
    </lineage>
</organism>
<evidence type="ECO:0000313" key="10">
    <source>
        <dbReference type="Proteomes" id="UP000192927"/>
    </source>
</evidence>
<keyword evidence="5" id="KW-0274">FAD</keyword>
<name>A0A1W5D145_9LECA</name>
<dbReference type="PANTHER" id="PTHR47178">
    <property type="entry name" value="MONOOXYGENASE, FAD-BINDING"/>
    <property type="match status" value="1"/>
</dbReference>
<keyword evidence="6" id="KW-0560">Oxidoreductase</keyword>
<feature type="signal peptide" evidence="8">
    <location>
        <begin position="1"/>
        <end position="18"/>
    </location>
</feature>
<comment type="pathway">
    <text evidence="2">Secondary metabolite biosynthesis.</text>
</comment>
<accession>A0A1W5D145</accession>
<evidence type="ECO:0000256" key="5">
    <source>
        <dbReference type="ARBA" id="ARBA00022827"/>
    </source>
</evidence>